<evidence type="ECO:0000259" key="14">
    <source>
        <dbReference type="Pfam" id="PF00593"/>
    </source>
</evidence>
<dbReference type="Pfam" id="PF00593">
    <property type="entry name" value="TonB_dep_Rec_b-barrel"/>
    <property type="match status" value="1"/>
</dbReference>
<comment type="caution">
    <text evidence="16">The sequence shown here is derived from an EMBL/GenBank/DDBJ whole genome shotgun (WGS) entry which is preliminary data.</text>
</comment>
<dbReference type="PANTHER" id="PTHR30069">
    <property type="entry name" value="TONB-DEPENDENT OUTER MEMBRANE RECEPTOR"/>
    <property type="match status" value="1"/>
</dbReference>
<dbReference type="GO" id="GO:0015344">
    <property type="term" value="F:siderophore uptake transmembrane transporter activity"/>
    <property type="evidence" value="ECO:0007669"/>
    <property type="project" value="TreeGrafter"/>
</dbReference>
<evidence type="ECO:0000256" key="12">
    <source>
        <dbReference type="RuleBase" id="RU003357"/>
    </source>
</evidence>
<keyword evidence="9 16" id="KW-0675">Receptor</keyword>
<dbReference type="InterPro" id="IPR037066">
    <property type="entry name" value="Plug_dom_sf"/>
</dbReference>
<dbReference type="InterPro" id="IPR012910">
    <property type="entry name" value="Plug_dom"/>
</dbReference>
<evidence type="ECO:0000313" key="16">
    <source>
        <dbReference type="EMBL" id="MBC3880819.1"/>
    </source>
</evidence>
<evidence type="ECO:0000256" key="10">
    <source>
        <dbReference type="ARBA" id="ARBA00023237"/>
    </source>
</evidence>
<evidence type="ECO:0000313" key="17">
    <source>
        <dbReference type="Proteomes" id="UP000627446"/>
    </source>
</evidence>
<evidence type="ECO:0000256" key="1">
    <source>
        <dbReference type="ARBA" id="ARBA00004571"/>
    </source>
</evidence>
<dbReference type="GO" id="GO:0009279">
    <property type="term" value="C:cell outer membrane"/>
    <property type="evidence" value="ECO:0007669"/>
    <property type="project" value="UniProtKB-SubCell"/>
</dbReference>
<evidence type="ECO:0000259" key="15">
    <source>
        <dbReference type="Pfam" id="PF07715"/>
    </source>
</evidence>
<evidence type="ECO:0000256" key="3">
    <source>
        <dbReference type="ARBA" id="ARBA00022448"/>
    </source>
</evidence>
<keyword evidence="8 11" id="KW-0472">Membrane</keyword>
<evidence type="ECO:0000256" key="9">
    <source>
        <dbReference type="ARBA" id="ARBA00023170"/>
    </source>
</evidence>
<evidence type="ECO:0000256" key="13">
    <source>
        <dbReference type="SAM" id="SignalP"/>
    </source>
</evidence>
<dbReference type="InterPro" id="IPR000531">
    <property type="entry name" value="Beta-barrel_TonB"/>
</dbReference>
<dbReference type="PROSITE" id="PS52016">
    <property type="entry name" value="TONB_DEPENDENT_REC_3"/>
    <property type="match status" value="1"/>
</dbReference>
<dbReference type="SUPFAM" id="SSF56935">
    <property type="entry name" value="Porins"/>
    <property type="match status" value="1"/>
</dbReference>
<protein>
    <submittedName>
        <fullName evidence="16">TonB-dependent receptor</fullName>
    </submittedName>
</protein>
<feature type="chain" id="PRO_5037356838" evidence="13">
    <location>
        <begin position="25"/>
        <end position="708"/>
    </location>
</feature>
<evidence type="ECO:0000256" key="11">
    <source>
        <dbReference type="PROSITE-ProRule" id="PRU01360"/>
    </source>
</evidence>
<feature type="domain" description="TonB-dependent receptor-like beta-barrel" evidence="14">
    <location>
        <begin position="270"/>
        <end position="629"/>
    </location>
</feature>
<comment type="subcellular location">
    <subcellularLocation>
        <location evidence="1 11">Cell outer membrane</location>
        <topology evidence="1 11">Multi-pass membrane protein</topology>
    </subcellularLocation>
</comment>
<dbReference type="AlphaFoldDB" id="A0A923HK10"/>
<keyword evidence="6 13" id="KW-0732">Signal</keyword>
<sequence>MPSRTLPFCFVAFNVITFSSDARAQENTNSTTTIETKASTQVVEIKNDGKKYDARREDTVTKFVITREEIERHGDSSVAEILNRQAGIINGNINGLRGYTQYLVDGQDPPRGFSISDISASQIERIEIIRSAVAEFSTQAIGGTINIVLQRLVKTRTRKLEMALRYQDQSPVSRKLQLNYADKFDNFSLDTTFFINQPRYLTTEQDYFENTDTDLLLTEIRNRHQKSKTTNSAFALTQDLTWSLGDHERISVNAYAARIIIRQDSLATTFDTKSPSTTTERETNFTYWTPQNIWLKLSWDKPLIDQAKLQTTLYVLRGDLSSNNGASSSTPTQFREFQSNMHRKSNILSWKGKILFQKSETDTQKIGWHIENKEYQSENIEGSKNVASQHLRSAQAAFFAEKERDASDQWSNYLGVRWEGFRSEISAPFSASSSQISSVLSPIVQTRWKPHKQAEDQVRFALTRTFRNPDQQQFMAESFSNFGQDIYTPVMVGNPKLRPEIAWGLDIAFEHFSENEINYSLSHYLKTVKNLMRDRLFIENKQWQQQTINSGNGLAHGLVADSSFPLSIWFKGAPKISVTANLSRNWSHVNDVPGPNNRFAEQAKFNANVGLEYQPNDAWNLRANYGVISGGPLRIAADRINIEQVTRSTSVAANWDIDQGKTIHFQISNFMMQPTITQTTLFSQNKLYYSRRESRGLLNASLRLSMNF</sequence>
<keyword evidence="5 11" id="KW-0812">Transmembrane</keyword>
<keyword evidence="10 11" id="KW-0998">Cell outer membrane</keyword>
<comment type="similarity">
    <text evidence="2 11 12">Belongs to the TonB-dependent receptor family.</text>
</comment>
<dbReference type="RefSeq" id="WP_186914706.1">
    <property type="nucleotide sequence ID" value="NZ_JACOFZ010000001.1"/>
</dbReference>
<keyword evidence="3 11" id="KW-0813">Transport</keyword>
<dbReference type="PANTHER" id="PTHR30069:SF29">
    <property type="entry name" value="HEMOGLOBIN AND HEMOGLOBIN-HAPTOGLOBIN-BINDING PROTEIN 1-RELATED"/>
    <property type="match status" value="1"/>
</dbReference>
<proteinExistence type="inferred from homology"/>
<dbReference type="Gene3D" id="2.40.170.20">
    <property type="entry name" value="TonB-dependent receptor, beta-barrel domain"/>
    <property type="match status" value="1"/>
</dbReference>
<keyword evidence="17" id="KW-1185">Reference proteome</keyword>
<evidence type="ECO:0000256" key="8">
    <source>
        <dbReference type="ARBA" id="ARBA00023136"/>
    </source>
</evidence>
<evidence type="ECO:0000256" key="4">
    <source>
        <dbReference type="ARBA" id="ARBA00022452"/>
    </source>
</evidence>
<dbReference type="Gene3D" id="2.170.130.10">
    <property type="entry name" value="TonB-dependent receptor, plug domain"/>
    <property type="match status" value="1"/>
</dbReference>
<evidence type="ECO:0000256" key="6">
    <source>
        <dbReference type="ARBA" id="ARBA00022729"/>
    </source>
</evidence>
<evidence type="ECO:0000256" key="5">
    <source>
        <dbReference type="ARBA" id="ARBA00022692"/>
    </source>
</evidence>
<feature type="signal peptide" evidence="13">
    <location>
        <begin position="1"/>
        <end position="24"/>
    </location>
</feature>
<dbReference type="InterPro" id="IPR036942">
    <property type="entry name" value="Beta-barrel_TonB_sf"/>
</dbReference>
<dbReference type="InterPro" id="IPR039426">
    <property type="entry name" value="TonB-dep_rcpt-like"/>
</dbReference>
<keyword evidence="4 11" id="KW-1134">Transmembrane beta strand</keyword>
<dbReference type="GO" id="GO:0044718">
    <property type="term" value="P:siderophore transmembrane transport"/>
    <property type="evidence" value="ECO:0007669"/>
    <property type="project" value="TreeGrafter"/>
</dbReference>
<dbReference type="Pfam" id="PF07715">
    <property type="entry name" value="Plug"/>
    <property type="match status" value="1"/>
</dbReference>
<dbReference type="Proteomes" id="UP000627446">
    <property type="component" value="Unassembled WGS sequence"/>
</dbReference>
<evidence type="ECO:0000256" key="2">
    <source>
        <dbReference type="ARBA" id="ARBA00009810"/>
    </source>
</evidence>
<accession>A0A923HK10</accession>
<keyword evidence="7 12" id="KW-0798">TonB box</keyword>
<dbReference type="EMBL" id="JACOFZ010000001">
    <property type="protein sequence ID" value="MBC3880819.1"/>
    <property type="molecule type" value="Genomic_DNA"/>
</dbReference>
<name>A0A923HK10_9BURK</name>
<feature type="domain" description="TonB-dependent receptor plug" evidence="15">
    <location>
        <begin position="59"/>
        <end position="144"/>
    </location>
</feature>
<organism evidence="16 17">
    <name type="scientific">Undibacterium nitidum</name>
    <dbReference type="NCBI Taxonomy" id="2762298"/>
    <lineage>
        <taxon>Bacteria</taxon>
        <taxon>Pseudomonadati</taxon>
        <taxon>Pseudomonadota</taxon>
        <taxon>Betaproteobacteria</taxon>
        <taxon>Burkholderiales</taxon>
        <taxon>Oxalobacteraceae</taxon>
        <taxon>Undibacterium</taxon>
    </lineage>
</organism>
<reference evidence="16" key="1">
    <citation type="submission" date="2020-08" db="EMBL/GenBank/DDBJ databases">
        <title>Novel species isolated from subtropical streams in China.</title>
        <authorList>
            <person name="Lu H."/>
        </authorList>
    </citation>
    <scope>NUCLEOTIDE SEQUENCE</scope>
    <source>
        <strain evidence="16">LX22W</strain>
    </source>
</reference>
<evidence type="ECO:0000256" key="7">
    <source>
        <dbReference type="ARBA" id="ARBA00023077"/>
    </source>
</evidence>
<gene>
    <name evidence="16" type="ORF">H8K36_05485</name>
</gene>